<keyword evidence="1" id="KW-0732">Signal</keyword>
<evidence type="ECO:0000313" key="2">
    <source>
        <dbReference type="EMBL" id="KAK4040613.1"/>
    </source>
</evidence>
<evidence type="ECO:0000313" key="3">
    <source>
        <dbReference type="Proteomes" id="UP001303115"/>
    </source>
</evidence>
<protein>
    <submittedName>
        <fullName evidence="2">Uncharacterized protein</fullName>
    </submittedName>
</protein>
<gene>
    <name evidence="2" type="ORF">C8A01DRAFT_15542</name>
</gene>
<accession>A0AAN6SSP1</accession>
<keyword evidence="3" id="KW-1185">Reference proteome</keyword>
<feature type="signal peptide" evidence="1">
    <location>
        <begin position="1"/>
        <end position="20"/>
    </location>
</feature>
<dbReference type="EMBL" id="MU854373">
    <property type="protein sequence ID" value="KAK4040613.1"/>
    <property type="molecule type" value="Genomic_DNA"/>
</dbReference>
<sequence>MLVIQIYLGLLLALAGISTGTSPRPNCGRNRPAMPYHTGERYEAYKNTPYGWLGCNHNASASEAFHAFALKHQDEPARLRRYLRLAEGVAPTNSQSLKGGEGFSKLLRVMTSGNDDHDPGSGGFKFGHDPLASALAMFFHPPSIRCALDAEIRVRIGAVPVEACGAAADACLLSAECADGLVRRTVGEFEAALRRTLRAVEAGDGVFLFG</sequence>
<dbReference type="Proteomes" id="UP001303115">
    <property type="component" value="Unassembled WGS sequence"/>
</dbReference>
<dbReference type="AlphaFoldDB" id="A0AAN6SSP1"/>
<proteinExistence type="predicted"/>
<organism evidence="2 3">
    <name type="scientific">Parachaetomium inaequale</name>
    <dbReference type="NCBI Taxonomy" id="2588326"/>
    <lineage>
        <taxon>Eukaryota</taxon>
        <taxon>Fungi</taxon>
        <taxon>Dikarya</taxon>
        <taxon>Ascomycota</taxon>
        <taxon>Pezizomycotina</taxon>
        <taxon>Sordariomycetes</taxon>
        <taxon>Sordariomycetidae</taxon>
        <taxon>Sordariales</taxon>
        <taxon>Chaetomiaceae</taxon>
        <taxon>Parachaetomium</taxon>
    </lineage>
</organism>
<comment type="caution">
    <text evidence="2">The sequence shown here is derived from an EMBL/GenBank/DDBJ whole genome shotgun (WGS) entry which is preliminary data.</text>
</comment>
<reference evidence="3" key="1">
    <citation type="journal article" date="2023" name="Mol. Phylogenet. Evol.">
        <title>Genome-scale phylogeny and comparative genomics of the fungal order Sordariales.</title>
        <authorList>
            <person name="Hensen N."/>
            <person name="Bonometti L."/>
            <person name="Westerberg I."/>
            <person name="Brannstrom I.O."/>
            <person name="Guillou S."/>
            <person name="Cros-Aarteil S."/>
            <person name="Calhoun S."/>
            <person name="Haridas S."/>
            <person name="Kuo A."/>
            <person name="Mondo S."/>
            <person name="Pangilinan J."/>
            <person name="Riley R."/>
            <person name="LaButti K."/>
            <person name="Andreopoulos B."/>
            <person name="Lipzen A."/>
            <person name="Chen C."/>
            <person name="Yan M."/>
            <person name="Daum C."/>
            <person name="Ng V."/>
            <person name="Clum A."/>
            <person name="Steindorff A."/>
            <person name="Ohm R.A."/>
            <person name="Martin F."/>
            <person name="Silar P."/>
            <person name="Natvig D.O."/>
            <person name="Lalanne C."/>
            <person name="Gautier V."/>
            <person name="Ament-Velasquez S.L."/>
            <person name="Kruys A."/>
            <person name="Hutchinson M.I."/>
            <person name="Powell A.J."/>
            <person name="Barry K."/>
            <person name="Miller A.N."/>
            <person name="Grigoriev I.V."/>
            <person name="Debuchy R."/>
            <person name="Gladieux P."/>
            <person name="Hiltunen Thoren M."/>
            <person name="Johannesson H."/>
        </authorList>
    </citation>
    <scope>NUCLEOTIDE SEQUENCE [LARGE SCALE GENOMIC DNA]</scope>
    <source>
        <strain evidence="3">CBS 284.82</strain>
    </source>
</reference>
<evidence type="ECO:0000256" key="1">
    <source>
        <dbReference type="SAM" id="SignalP"/>
    </source>
</evidence>
<name>A0AAN6SSP1_9PEZI</name>
<feature type="chain" id="PRO_5042882628" evidence="1">
    <location>
        <begin position="21"/>
        <end position="210"/>
    </location>
</feature>